<accession>A0ACB9D6L4</accession>
<keyword evidence="2" id="KW-1185">Reference proteome</keyword>
<evidence type="ECO:0000313" key="2">
    <source>
        <dbReference type="Proteomes" id="UP001056120"/>
    </source>
</evidence>
<reference evidence="2" key="1">
    <citation type="journal article" date="2022" name="Mol. Ecol. Resour.">
        <title>The genomes of chicory, endive, great burdock and yacon provide insights into Asteraceae palaeo-polyploidization history and plant inulin production.</title>
        <authorList>
            <person name="Fan W."/>
            <person name="Wang S."/>
            <person name="Wang H."/>
            <person name="Wang A."/>
            <person name="Jiang F."/>
            <person name="Liu H."/>
            <person name="Zhao H."/>
            <person name="Xu D."/>
            <person name="Zhang Y."/>
        </authorList>
    </citation>
    <scope>NUCLEOTIDE SEQUENCE [LARGE SCALE GENOMIC DNA]</scope>
    <source>
        <strain evidence="2">cv. Yunnan</strain>
    </source>
</reference>
<gene>
    <name evidence="1" type="ORF">L1987_59836</name>
</gene>
<evidence type="ECO:0000313" key="1">
    <source>
        <dbReference type="EMBL" id="KAI3742156.1"/>
    </source>
</evidence>
<comment type="caution">
    <text evidence="1">The sequence shown here is derived from an EMBL/GenBank/DDBJ whole genome shotgun (WGS) entry which is preliminary data.</text>
</comment>
<reference evidence="1 2" key="2">
    <citation type="journal article" date="2022" name="Mol. Ecol. Resour.">
        <title>The genomes of chicory, endive, great burdock and yacon provide insights into Asteraceae paleo-polyploidization history and plant inulin production.</title>
        <authorList>
            <person name="Fan W."/>
            <person name="Wang S."/>
            <person name="Wang H."/>
            <person name="Wang A."/>
            <person name="Jiang F."/>
            <person name="Liu H."/>
            <person name="Zhao H."/>
            <person name="Xu D."/>
            <person name="Zhang Y."/>
        </authorList>
    </citation>
    <scope>NUCLEOTIDE SEQUENCE [LARGE SCALE GENOMIC DNA]</scope>
    <source>
        <strain evidence="2">cv. Yunnan</strain>
        <tissue evidence="1">Leaves</tissue>
    </source>
</reference>
<sequence length="89" mass="9953">MEELQRPPNICSKICCVTSIIPWPISLLESVFSRCSELEIDEEKKRLIDEVGIVGALEIGFVHFFEQCKNAVAGNPLDKYVKSGESQVP</sequence>
<dbReference type="EMBL" id="CM042037">
    <property type="protein sequence ID" value="KAI3742156.1"/>
    <property type="molecule type" value="Genomic_DNA"/>
</dbReference>
<name>A0ACB9D6L4_9ASTR</name>
<organism evidence="1 2">
    <name type="scientific">Smallanthus sonchifolius</name>
    <dbReference type="NCBI Taxonomy" id="185202"/>
    <lineage>
        <taxon>Eukaryota</taxon>
        <taxon>Viridiplantae</taxon>
        <taxon>Streptophyta</taxon>
        <taxon>Embryophyta</taxon>
        <taxon>Tracheophyta</taxon>
        <taxon>Spermatophyta</taxon>
        <taxon>Magnoliopsida</taxon>
        <taxon>eudicotyledons</taxon>
        <taxon>Gunneridae</taxon>
        <taxon>Pentapetalae</taxon>
        <taxon>asterids</taxon>
        <taxon>campanulids</taxon>
        <taxon>Asterales</taxon>
        <taxon>Asteraceae</taxon>
        <taxon>Asteroideae</taxon>
        <taxon>Heliantheae alliance</taxon>
        <taxon>Millerieae</taxon>
        <taxon>Smallanthus</taxon>
    </lineage>
</organism>
<protein>
    <submittedName>
        <fullName evidence="1">Uncharacterized protein</fullName>
    </submittedName>
</protein>
<dbReference type="Proteomes" id="UP001056120">
    <property type="component" value="Linkage Group LG20"/>
</dbReference>
<proteinExistence type="predicted"/>